<keyword evidence="1" id="KW-0472">Membrane</keyword>
<evidence type="ECO:0000313" key="2">
    <source>
        <dbReference type="EMBL" id="SFO17834.1"/>
    </source>
</evidence>
<evidence type="ECO:0000256" key="1">
    <source>
        <dbReference type="SAM" id="Phobius"/>
    </source>
</evidence>
<protein>
    <submittedName>
        <fullName evidence="2">Uncharacterized protein</fullName>
    </submittedName>
</protein>
<reference evidence="3" key="1">
    <citation type="submission" date="2016-10" db="EMBL/GenBank/DDBJ databases">
        <authorList>
            <person name="Varghese N."/>
            <person name="Submissions S."/>
        </authorList>
    </citation>
    <scope>NUCLEOTIDE SEQUENCE [LARGE SCALE GENOMIC DNA]</scope>
    <source>
        <strain evidence="3">DS-12</strain>
    </source>
</reference>
<evidence type="ECO:0000313" key="3">
    <source>
        <dbReference type="Proteomes" id="UP000199036"/>
    </source>
</evidence>
<gene>
    <name evidence="2" type="ORF">SAMN05421741_12421</name>
</gene>
<keyword evidence="3" id="KW-1185">Reference proteome</keyword>
<dbReference type="AlphaFoldDB" id="A0A1I5F259"/>
<accession>A0A1I5F259</accession>
<sequence length="189" mass="21405">MPILVILNLLFITIVCYLLFLKPTDYLLQTERIDIKNKEGANRVVISNEEHIPNPIINGKEYERRVIPAGLLFYDKKGDERGGIAISENEDMNFNAIAFDYQNADAIGMYSQDNLVTNYFKAGITINDKDLSGKPGHNVNRINLFTENGDAALIMKDVNEVPRLVLRVDNSGEPTIEMYDSNGHITWKK</sequence>
<feature type="transmembrane region" description="Helical" evidence="1">
    <location>
        <begin position="6"/>
        <end position="28"/>
    </location>
</feature>
<dbReference type="Proteomes" id="UP000199036">
    <property type="component" value="Unassembled WGS sequence"/>
</dbReference>
<keyword evidence="1" id="KW-0812">Transmembrane</keyword>
<dbReference type="EMBL" id="FOVI01000024">
    <property type="protein sequence ID" value="SFO17834.1"/>
    <property type="molecule type" value="Genomic_DNA"/>
</dbReference>
<keyword evidence="1" id="KW-1133">Transmembrane helix</keyword>
<name>A0A1I5F259_9FLAO</name>
<proteinExistence type="predicted"/>
<dbReference type="STRING" id="913024.SAMN05421741_12421"/>
<organism evidence="2 3">
    <name type="scientific">Paenimyroides ummariense</name>
    <dbReference type="NCBI Taxonomy" id="913024"/>
    <lineage>
        <taxon>Bacteria</taxon>
        <taxon>Pseudomonadati</taxon>
        <taxon>Bacteroidota</taxon>
        <taxon>Flavobacteriia</taxon>
        <taxon>Flavobacteriales</taxon>
        <taxon>Flavobacteriaceae</taxon>
        <taxon>Paenimyroides</taxon>
    </lineage>
</organism>